<organism evidence="2 3">
    <name type="scientific">Helicobacter fennelliae</name>
    <dbReference type="NCBI Taxonomy" id="215"/>
    <lineage>
        <taxon>Bacteria</taxon>
        <taxon>Pseudomonadati</taxon>
        <taxon>Campylobacterota</taxon>
        <taxon>Epsilonproteobacteria</taxon>
        <taxon>Campylobacterales</taxon>
        <taxon>Helicobacteraceae</taxon>
        <taxon>Helicobacter</taxon>
    </lineage>
</organism>
<accession>A0A2X3B0S7</accession>
<keyword evidence="2" id="KW-0808">Transferase</keyword>
<dbReference type="AlphaFoldDB" id="A0A2X3B0S7"/>
<dbReference type="RefSeq" id="WP_112058689.1">
    <property type="nucleotide sequence ID" value="NZ_UAWL01000006.1"/>
</dbReference>
<evidence type="ECO:0000313" key="2">
    <source>
        <dbReference type="EMBL" id="SQB98778.1"/>
    </source>
</evidence>
<name>A0A2X3B0S7_9HELI</name>
<protein>
    <submittedName>
        <fullName evidence="2">Nucleotidyl transferase of uncharacterized function (DUF1814)</fullName>
    </submittedName>
</protein>
<reference evidence="2 3" key="1">
    <citation type="submission" date="2018-06" db="EMBL/GenBank/DDBJ databases">
        <authorList>
            <consortium name="Pathogen Informatics"/>
            <person name="Doyle S."/>
        </authorList>
    </citation>
    <scope>NUCLEOTIDE SEQUENCE [LARGE SCALE GENOMIC DNA]</scope>
    <source>
        <strain evidence="2 3">NCTC13102</strain>
    </source>
</reference>
<dbReference type="Pfam" id="PF08843">
    <property type="entry name" value="AbiEii"/>
    <property type="match status" value="1"/>
</dbReference>
<evidence type="ECO:0000256" key="1">
    <source>
        <dbReference type="SAM" id="Coils"/>
    </source>
</evidence>
<gene>
    <name evidence="2" type="ORF">NCTC13102_01245</name>
</gene>
<feature type="coiled-coil region" evidence="1">
    <location>
        <begin position="128"/>
        <end position="162"/>
    </location>
</feature>
<dbReference type="EMBL" id="UAWL01000006">
    <property type="protein sequence ID" value="SQB98778.1"/>
    <property type="molecule type" value="Genomic_DNA"/>
</dbReference>
<dbReference type="InterPro" id="IPR014942">
    <property type="entry name" value="AbiEii"/>
</dbReference>
<dbReference type="Proteomes" id="UP000250166">
    <property type="component" value="Unassembled WGS sequence"/>
</dbReference>
<dbReference type="Gene3D" id="1.20.58.1790">
    <property type="entry name" value="JHP933, helical tail domain"/>
    <property type="match status" value="1"/>
</dbReference>
<evidence type="ECO:0000313" key="3">
    <source>
        <dbReference type="Proteomes" id="UP000250166"/>
    </source>
</evidence>
<dbReference type="GO" id="GO:0016740">
    <property type="term" value="F:transferase activity"/>
    <property type="evidence" value="ECO:0007669"/>
    <property type="project" value="UniProtKB-KW"/>
</dbReference>
<proteinExistence type="predicted"/>
<sequence>MVFYRFVGTATSHLGSYPLKIEVSGRERNRLRLLKDKNIFYQNINGVNVYNIDKLIAMKINAFNGRDKARDLFDINFLFEHYPELFTIANLESIITKFHYYGEKELDLLLEDETHTHKLTSCEEIKTNGFSNALLQKVQNRLNELESESTNENVELVSSRKENIDKYNIIYISI</sequence>
<keyword evidence="1" id="KW-0175">Coiled coil</keyword>